<reference evidence="3" key="1">
    <citation type="journal article" date="2019" name="Int. J. Syst. Evol. Microbiol.">
        <title>The Global Catalogue of Microorganisms (GCM) 10K type strain sequencing project: providing services to taxonomists for standard genome sequencing and annotation.</title>
        <authorList>
            <consortium name="The Broad Institute Genomics Platform"/>
            <consortium name="The Broad Institute Genome Sequencing Center for Infectious Disease"/>
            <person name="Wu L."/>
            <person name="Ma J."/>
        </authorList>
    </citation>
    <scope>NUCLEOTIDE SEQUENCE [LARGE SCALE GENOMIC DNA]</scope>
    <source>
        <strain evidence="3">JCM 17979</strain>
    </source>
</reference>
<protein>
    <submittedName>
        <fullName evidence="2">Class I SAM-dependent methyltransferase</fullName>
    </submittedName>
</protein>
<dbReference type="Gene3D" id="3.40.50.150">
    <property type="entry name" value="Vaccinia Virus protein VP39"/>
    <property type="match status" value="1"/>
</dbReference>
<accession>A0ABP9CNM9</accession>
<evidence type="ECO:0000313" key="2">
    <source>
        <dbReference type="EMBL" id="GAA4814657.1"/>
    </source>
</evidence>
<keyword evidence="3" id="KW-1185">Reference proteome</keyword>
<dbReference type="GO" id="GO:0032259">
    <property type="term" value="P:methylation"/>
    <property type="evidence" value="ECO:0007669"/>
    <property type="project" value="UniProtKB-KW"/>
</dbReference>
<feature type="domain" description="Methyltransferase type 11" evidence="1">
    <location>
        <begin position="68"/>
        <end position="146"/>
    </location>
</feature>
<dbReference type="Pfam" id="PF08241">
    <property type="entry name" value="Methyltransf_11"/>
    <property type="match status" value="1"/>
</dbReference>
<dbReference type="SUPFAM" id="SSF53335">
    <property type="entry name" value="S-adenosyl-L-methionine-dependent methyltransferases"/>
    <property type="match status" value="1"/>
</dbReference>
<name>A0ABP9CNM9_9PSEU</name>
<dbReference type="Proteomes" id="UP001500928">
    <property type="component" value="Unassembled WGS sequence"/>
</dbReference>
<comment type="caution">
    <text evidence="2">The sequence shown here is derived from an EMBL/GenBank/DDBJ whole genome shotgun (WGS) entry which is preliminary data.</text>
</comment>
<keyword evidence="2" id="KW-0808">Transferase</keyword>
<proteinExistence type="predicted"/>
<dbReference type="GO" id="GO:0008168">
    <property type="term" value="F:methyltransferase activity"/>
    <property type="evidence" value="ECO:0007669"/>
    <property type="project" value="UniProtKB-KW"/>
</dbReference>
<evidence type="ECO:0000313" key="3">
    <source>
        <dbReference type="Proteomes" id="UP001500928"/>
    </source>
</evidence>
<dbReference type="RefSeq" id="WP_345425368.1">
    <property type="nucleotide sequence ID" value="NZ_BAABHO010000102.1"/>
</dbReference>
<dbReference type="CDD" id="cd02440">
    <property type="entry name" value="AdoMet_MTases"/>
    <property type="match status" value="1"/>
</dbReference>
<organism evidence="2 3">
    <name type="scientific">Actinomycetospora chlora</name>
    <dbReference type="NCBI Taxonomy" id="663608"/>
    <lineage>
        <taxon>Bacteria</taxon>
        <taxon>Bacillati</taxon>
        <taxon>Actinomycetota</taxon>
        <taxon>Actinomycetes</taxon>
        <taxon>Pseudonocardiales</taxon>
        <taxon>Pseudonocardiaceae</taxon>
        <taxon>Actinomycetospora</taxon>
    </lineage>
</organism>
<keyword evidence="2" id="KW-0489">Methyltransferase</keyword>
<evidence type="ECO:0000259" key="1">
    <source>
        <dbReference type="Pfam" id="PF08241"/>
    </source>
</evidence>
<sequence>MPDTLAARRRRDLPELAAGGFSRHDGTIAFYLRVNALLDGLADPDVVLDLGAGRGQFFETEPSPFHRQLRDLRAPGRTVVGVDVDDAVLDHPGLDAAHVVAPDEALPLADASVDLVVSDYTFEHVEDPAWTAGELHRVLRPGGWICARTPNRWGAIAVPARMVPNRLHDAVLARVQPAKDARDTFPTHYRLNTTAALRRYFPPSRFAHCGYTHESEPAYAGRSALAWTAFRRLAAVTPAPARSMHLVFLQKRTTS</sequence>
<dbReference type="PANTHER" id="PTHR42912:SF93">
    <property type="entry name" value="N6-ADENOSINE-METHYLTRANSFERASE TMT1A"/>
    <property type="match status" value="1"/>
</dbReference>
<dbReference type="EMBL" id="BAABHO010000102">
    <property type="protein sequence ID" value="GAA4814657.1"/>
    <property type="molecule type" value="Genomic_DNA"/>
</dbReference>
<dbReference type="InterPro" id="IPR029063">
    <property type="entry name" value="SAM-dependent_MTases_sf"/>
</dbReference>
<dbReference type="PANTHER" id="PTHR42912">
    <property type="entry name" value="METHYLTRANSFERASE"/>
    <property type="match status" value="1"/>
</dbReference>
<dbReference type="InterPro" id="IPR050508">
    <property type="entry name" value="Methyltransf_Superfamily"/>
</dbReference>
<gene>
    <name evidence="2" type="ORF">GCM10023200_60200</name>
</gene>
<dbReference type="InterPro" id="IPR013216">
    <property type="entry name" value="Methyltransf_11"/>
</dbReference>